<evidence type="ECO:0000256" key="3">
    <source>
        <dbReference type="ARBA" id="ARBA00023125"/>
    </source>
</evidence>
<proteinExistence type="predicted"/>
<organism evidence="8 9">
    <name type="scientific">Athelia psychrophila</name>
    <dbReference type="NCBI Taxonomy" id="1759441"/>
    <lineage>
        <taxon>Eukaryota</taxon>
        <taxon>Fungi</taxon>
        <taxon>Dikarya</taxon>
        <taxon>Basidiomycota</taxon>
        <taxon>Agaricomycotina</taxon>
        <taxon>Agaricomycetes</taxon>
        <taxon>Agaricomycetidae</taxon>
        <taxon>Atheliales</taxon>
        <taxon>Atheliaceae</taxon>
        <taxon>Athelia</taxon>
    </lineage>
</organism>
<dbReference type="PANTHER" id="PTHR31845:SF17">
    <property type="entry name" value="ZN(II)2CYS6 TRANSCRIPTION FACTOR (EUROFUNG)"/>
    <property type="match status" value="1"/>
</dbReference>
<dbReference type="GO" id="GO:0005634">
    <property type="term" value="C:nucleus"/>
    <property type="evidence" value="ECO:0007669"/>
    <property type="project" value="UniProtKB-SubCell"/>
</dbReference>
<feature type="domain" description="Zn(2)-C6 fungal-type" evidence="7">
    <location>
        <begin position="23"/>
        <end position="57"/>
    </location>
</feature>
<dbReference type="OrthoDB" id="2595934at2759"/>
<evidence type="ECO:0000259" key="7">
    <source>
        <dbReference type="PROSITE" id="PS00463"/>
    </source>
</evidence>
<dbReference type="CDD" id="cd12148">
    <property type="entry name" value="fungal_TF_MHR"/>
    <property type="match status" value="1"/>
</dbReference>
<dbReference type="SUPFAM" id="SSF57701">
    <property type="entry name" value="Zn2/Cys6 DNA-binding domain"/>
    <property type="match status" value="1"/>
</dbReference>
<sequence length="679" mass="74701">MKRSSLVVAGGNPSQKRSKKNQACTNCKKNKTRCEVLDTSNVHSLGCHRCKVLSLPCSLEDGEVQGDSPSEVAASFSAANAPNVSTSIHNFERAEFPVPPNSEWQVFGAPDWLETPMYAIQTLARQGHPSDGEFMNHVDACLNDILGANTLTSLLQMSVNRFIFSTTLLKKSYSFEQKFSPWLNLPPSMTSNAFLRLTQCLVASRLADLINREVVVWHLQELVEKSLGKLAFQPTSSIESLQAIMTLALWAPVGGRHPVARDGRLLISAAISIANNLRLDESIAYISRVESAEHNADCPHDLEDARHKARLWLSLINTESMLSMGTGRVPLSRRTDLDRNVADWPSAVASIVSGRDSRLALAGQIYTLAESGCRVRFTQREELEAYYQEVSNILRKFDSLSILIAPLSGLALQLPFRPDRIISYISAAIAEHENLQFFAMHMELRVCRLLVLKHCLGQLWEVYAVGLFAKSWYRSVICNGGCLPFVWSKQVLLLSQDILSSALSRLEQPTELSTMPDSIFCFICFAAAYLISVKVAVYNNRGKAIPGPSDMLLVRTRELLTKASCGAGHIAAKCAQLIASLMGTYEAEVLRQELSSQASPAHACQRSHSPSSPPSVPASETVQGQQHPDLARRDGQLGDGLGVHANGVMSLDMLDSDFWALFMDNLATDVQTPHIHSVN</sequence>
<feature type="region of interest" description="Disordered" evidence="6">
    <location>
        <begin position="1"/>
        <end position="21"/>
    </location>
</feature>
<dbReference type="Proteomes" id="UP000076532">
    <property type="component" value="Unassembled WGS sequence"/>
</dbReference>
<dbReference type="CDD" id="cd00067">
    <property type="entry name" value="GAL4"/>
    <property type="match status" value="1"/>
</dbReference>
<dbReference type="GO" id="GO:0008270">
    <property type="term" value="F:zinc ion binding"/>
    <property type="evidence" value="ECO:0007669"/>
    <property type="project" value="InterPro"/>
</dbReference>
<dbReference type="GO" id="GO:0000976">
    <property type="term" value="F:transcription cis-regulatory region binding"/>
    <property type="evidence" value="ECO:0007669"/>
    <property type="project" value="TreeGrafter"/>
</dbReference>
<evidence type="ECO:0000256" key="6">
    <source>
        <dbReference type="SAM" id="MobiDB-lite"/>
    </source>
</evidence>
<feature type="region of interest" description="Disordered" evidence="6">
    <location>
        <begin position="600"/>
        <end position="638"/>
    </location>
</feature>
<dbReference type="PROSITE" id="PS00463">
    <property type="entry name" value="ZN2_CY6_FUNGAL_1"/>
    <property type="match status" value="1"/>
</dbReference>
<evidence type="ECO:0000256" key="2">
    <source>
        <dbReference type="ARBA" id="ARBA00023015"/>
    </source>
</evidence>
<keyword evidence="3" id="KW-0238">DNA-binding</keyword>
<accession>A0A167X1U3</accession>
<comment type="subcellular location">
    <subcellularLocation>
        <location evidence="1">Nucleus</location>
    </subcellularLocation>
</comment>
<dbReference type="GO" id="GO:0000981">
    <property type="term" value="F:DNA-binding transcription factor activity, RNA polymerase II-specific"/>
    <property type="evidence" value="ECO:0007669"/>
    <property type="project" value="InterPro"/>
</dbReference>
<evidence type="ECO:0000313" key="8">
    <source>
        <dbReference type="EMBL" id="KZP06732.1"/>
    </source>
</evidence>
<evidence type="ECO:0000256" key="1">
    <source>
        <dbReference type="ARBA" id="ARBA00004123"/>
    </source>
</evidence>
<dbReference type="PANTHER" id="PTHR31845">
    <property type="entry name" value="FINGER DOMAIN PROTEIN, PUTATIVE-RELATED"/>
    <property type="match status" value="1"/>
</dbReference>
<gene>
    <name evidence="8" type="ORF">FIBSPDRAFT_966191</name>
</gene>
<keyword evidence="5" id="KW-0539">Nucleus</keyword>
<keyword evidence="2" id="KW-0805">Transcription regulation</keyword>
<evidence type="ECO:0000256" key="5">
    <source>
        <dbReference type="ARBA" id="ARBA00023242"/>
    </source>
</evidence>
<dbReference type="InterPro" id="IPR001138">
    <property type="entry name" value="Zn2Cys6_DnaBD"/>
</dbReference>
<dbReference type="AlphaFoldDB" id="A0A167X1U3"/>
<dbReference type="Gene3D" id="4.10.240.10">
    <property type="entry name" value="Zn(2)-C6 fungal-type DNA-binding domain"/>
    <property type="match status" value="1"/>
</dbReference>
<dbReference type="EMBL" id="KV417775">
    <property type="protein sequence ID" value="KZP06732.1"/>
    <property type="molecule type" value="Genomic_DNA"/>
</dbReference>
<evidence type="ECO:0000313" key="9">
    <source>
        <dbReference type="Proteomes" id="UP000076532"/>
    </source>
</evidence>
<dbReference type="InterPro" id="IPR051089">
    <property type="entry name" value="prtT"/>
</dbReference>
<dbReference type="STRING" id="436010.A0A167X1U3"/>
<evidence type="ECO:0000256" key="4">
    <source>
        <dbReference type="ARBA" id="ARBA00023163"/>
    </source>
</evidence>
<name>A0A167X1U3_9AGAM</name>
<keyword evidence="9" id="KW-1185">Reference proteome</keyword>
<keyword evidence="4" id="KW-0804">Transcription</keyword>
<dbReference type="InterPro" id="IPR036864">
    <property type="entry name" value="Zn2-C6_fun-type_DNA-bd_sf"/>
</dbReference>
<reference evidence="8 9" key="1">
    <citation type="journal article" date="2016" name="Mol. Biol. Evol.">
        <title>Comparative Genomics of Early-Diverging Mushroom-Forming Fungi Provides Insights into the Origins of Lignocellulose Decay Capabilities.</title>
        <authorList>
            <person name="Nagy L.G."/>
            <person name="Riley R."/>
            <person name="Tritt A."/>
            <person name="Adam C."/>
            <person name="Daum C."/>
            <person name="Floudas D."/>
            <person name="Sun H."/>
            <person name="Yadav J.S."/>
            <person name="Pangilinan J."/>
            <person name="Larsson K.H."/>
            <person name="Matsuura K."/>
            <person name="Barry K."/>
            <person name="Labutti K."/>
            <person name="Kuo R."/>
            <person name="Ohm R.A."/>
            <person name="Bhattacharya S.S."/>
            <person name="Shirouzu T."/>
            <person name="Yoshinaga Y."/>
            <person name="Martin F.M."/>
            <person name="Grigoriev I.V."/>
            <person name="Hibbett D.S."/>
        </authorList>
    </citation>
    <scope>NUCLEOTIDE SEQUENCE [LARGE SCALE GENOMIC DNA]</scope>
    <source>
        <strain evidence="8 9">CBS 109695</strain>
    </source>
</reference>
<protein>
    <recommendedName>
        <fullName evidence="7">Zn(2)-C6 fungal-type domain-containing protein</fullName>
    </recommendedName>
</protein>